<feature type="domain" description="AB hydrolase-1" evidence="1">
    <location>
        <begin position="26"/>
        <end position="267"/>
    </location>
</feature>
<dbReference type="InterPro" id="IPR050471">
    <property type="entry name" value="AB_hydrolase"/>
</dbReference>
<dbReference type="PANTHER" id="PTHR43433:SF5">
    <property type="entry name" value="AB HYDROLASE-1 DOMAIN-CONTAINING PROTEIN"/>
    <property type="match status" value="1"/>
</dbReference>
<dbReference type="InterPro" id="IPR000073">
    <property type="entry name" value="AB_hydrolase_1"/>
</dbReference>
<proteinExistence type="predicted"/>
<dbReference type="GO" id="GO:0046503">
    <property type="term" value="P:glycerolipid catabolic process"/>
    <property type="evidence" value="ECO:0007669"/>
    <property type="project" value="TreeGrafter"/>
</dbReference>
<dbReference type="InterPro" id="IPR029058">
    <property type="entry name" value="AB_hydrolase_fold"/>
</dbReference>
<dbReference type="EMBL" id="CP081869">
    <property type="protein sequence ID" value="QZN99676.1"/>
    <property type="molecule type" value="Genomic_DNA"/>
</dbReference>
<dbReference type="Pfam" id="PF00561">
    <property type="entry name" value="Abhydrolase_1"/>
    <property type="match status" value="1"/>
</dbReference>
<accession>A0A9E6REX5</accession>
<dbReference type="AlphaFoldDB" id="A0A9E6REX5"/>
<organism evidence="2 3">
    <name type="scientific">Chenggangzhangella methanolivorans</name>
    <dbReference type="NCBI Taxonomy" id="1437009"/>
    <lineage>
        <taxon>Bacteria</taxon>
        <taxon>Pseudomonadati</taxon>
        <taxon>Pseudomonadota</taxon>
        <taxon>Alphaproteobacteria</taxon>
        <taxon>Hyphomicrobiales</taxon>
        <taxon>Methylopilaceae</taxon>
        <taxon>Chenggangzhangella</taxon>
    </lineage>
</organism>
<name>A0A9E6REX5_9HYPH</name>
<dbReference type="PRINTS" id="PR00111">
    <property type="entry name" value="ABHYDROLASE"/>
</dbReference>
<sequence length="289" mass="30620">MTAAVLIARNGPVELCTQAFGDPDAPPVLLVMGAAASMMWWPDRFCEALAEGGRRVIRFDHRDTGASTTNPPGPAAYAVEDLADDVLAILDAYGLTRAHLVGMSLGAFVSQLVALRDPDRVSSLTLIAAEPLGGEDAPGPSMSEAFLAHFATLDDVDWRDESAVGAFLGRIAELSSSPARGVDRAVTDERIAREFARSRNLRSAFNHATVGGDFDHWDLREIAAPTLVIHGAHDPVLPLANGEAIGRRIPGARLHVLPDAGHELHGDDLDVIAAQILAHTASNRPSGRG</sequence>
<gene>
    <name evidence="2" type="ORF">K6K41_23790</name>
</gene>
<dbReference type="SUPFAM" id="SSF53474">
    <property type="entry name" value="alpha/beta-Hydrolases"/>
    <property type="match status" value="1"/>
</dbReference>
<dbReference type="KEGG" id="cmet:K6K41_23790"/>
<dbReference type="PANTHER" id="PTHR43433">
    <property type="entry name" value="HYDROLASE, ALPHA/BETA FOLD FAMILY PROTEIN"/>
    <property type="match status" value="1"/>
</dbReference>
<keyword evidence="2" id="KW-0378">Hydrolase</keyword>
<reference evidence="2" key="1">
    <citation type="submission" date="2021-08" db="EMBL/GenBank/DDBJ databases">
        <authorList>
            <person name="Zhang H."/>
            <person name="Xu M."/>
            <person name="Yu Z."/>
            <person name="Yang L."/>
            <person name="Cai Y."/>
        </authorList>
    </citation>
    <scope>NUCLEOTIDE SEQUENCE</scope>
    <source>
        <strain evidence="2">CHL1</strain>
    </source>
</reference>
<evidence type="ECO:0000313" key="3">
    <source>
        <dbReference type="Proteomes" id="UP000825701"/>
    </source>
</evidence>
<dbReference type="Proteomes" id="UP000825701">
    <property type="component" value="Chromosome"/>
</dbReference>
<evidence type="ECO:0000259" key="1">
    <source>
        <dbReference type="Pfam" id="PF00561"/>
    </source>
</evidence>
<evidence type="ECO:0000313" key="2">
    <source>
        <dbReference type="EMBL" id="QZN99676.1"/>
    </source>
</evidence>
<dbReference type="GO" id="GO:0004806">
    <property type="term" value="F:triacylglycerol lipase activity"/>
    <property type="evidence" value="ECO:0007669"/>
    <property type="project" value="TreeGrafter"/>
</dbReference>
<dbReference type="Gene3D" id="3.40.50.1820">
    <property type="entry name" value="alpha/beta hydrolase"/>
    <property type="match status" value="1"/>
</dbReference>
<protein>
    <submittedName>
        <fullName evidence="2">Alpha/beta fold hydrolase</fullName>
    </submittedName>
</protein>
<dbReference type="RefSeq" id="WP_261402770.1">
    <property type="nucleotide sequence ID" value="NZ_CP081869.1"/>
</dbReference>
<keyword evidence="3" id="KW-1185">Reference proteome</keyword>